<dbReference type="InterPro" id="IPR001107">
    <property type="entry name" value="Band_7"/>
</dbReference>
<evidence type="ECO:0000256" key="2">
    <source>
        <dbReference type="SAM" id="MobiDB-lite"/>
    </source>
</evidence>
<feature type="region of interest" description="Disordered" evidence="2">
    <location>
        <begin position="21"/>
        <end position="45"/>
    </location>
</feature>
<dbReference type="Pfam" id="PF01145">
    <property type="entry name" value="Band_7"/>
    <property type="match status" value="1"/>
</dbReference>
<dbReference type="EMBL" id="VYGV01000001">
    <property type="protein sequence ID" value="NWF43796.1"/>
    <property type="molecule type" value="Genomic_DNA"/>
</dbReference>
<dbReference type="Gene3D" id="3.30.479.30">
    <property type="entry name" value="Band 7 domain"/>
    <property type="match status" value="1"/>
</dbReference>
<proteinExistence type="predicted"/>
<evidence type="ECO:0000256" key="1">
    <source>
        <dbReference type="ARBA" id="ARBA00004167"/>
    </source>
</evidence>
<dbReference type="SUPFAM" id="SSF117892">
    <property type="entry name" value="Band 7/SPFH domain"/>
    <property type="match status" value="1"/>
</dbReference>
<gene>
    <name evidence="4" type="ORF">F3K02_00755</name>
</gene>
<dbReference type="InterPro" id="IPR036013">
    <property type="entry name" value="Band_7/SPFH_dom_sf"/>
</dbReference>
<dbReference type="GO" id="GO:0016020">
    <property type="term" value="C:membrane"/>
    <property type="evidence" value="ECO:0007669"/>
    <property type="project" value="UniProtKB-SubCell"/>
</dbReference>
<name>A0A7Y8GSW6_9BURK</name>
<dbReference type="Proteomes" id="UP000545507">
    <property type="component" value="Unassembled WGS sequence"/>
</dbReference>
<evidence type="ECO:0000313" key="5">
    <source>
        <dbReference type="Proteomes" id="UP000545507"/>
    </source>
</evidence>
<comment type="subcellular location">
    <subcellularLocation>
        <location evidence="1">Membrane</location>
        <topology evidence="1">Single-pass membrane protein</topology>
    </subcellularLocation>
</comment>
<comment type="caution">
    <text evidence="4">The sequence shown here is derived from an EMBL/GenBank/DDBJ whole genome shotgun (WGS) entry which is preliminary data.</text>
</comment>
<protein>
    <submittedName>
        <fullName evidence="4">Prohibitin family protein</fullName>
    </submittedName>
</protein>
<dbReference type="PANTHER" id="PTHR42911:SF2">
    <property type="entry name" value="PROHIBITIN FAMILY PROTEIN"/>
    <property type="match status" value="1"/>
</dbReference>
<dbReference type="AlphaFoldDB" id="A0A7Y8GSW6"/>
<evidence type="ECO:0000313" key="4">
    <source>
        <dbReference type="EMBL" id="NWF43796.1"/>
    </source>
</evidence>
<keyword evidence="5" id="KW-1185">Reference proteome</keyword>
<dbReference type="RefSeq" id="WP_177132281.1">
    <property type="nucleotide sequence ID" value="NZ_VYGV01000001.1"/>
</dbReference>
<evidence type="ECO:0000259" key="3">
    <source>
        <dbReference type="Pfam" id="PF01145"/>
    </source>
</evidence>
<organism evidence="4 5">
    <name type="scientific">Hydrogenophaga aromaticivorans</name>
    <dbReference type="NCBI Taxonomy" id="2610898"/>
    <lineage>
        <taxon>Bacteria</taxon>
        <taxon>Pseudomonadati</taxon>
        <taxon>Pseudomonadota</taxon>
        <taxon>Betaproteobacteria</taxon>
        <taxon>Burkholderiales</taxon>
        <taxon>Comamonadaceae</taxon>
        <taxon>Hydrogenophaga</taxon>
    </lineage>
</organism>
<reference evidence="4 5" key="1">
    <citation type="submission" date="2019-09" db="EMBL/GenBank/DDBJ databases">
        <title>Hydrogenophaga aromatica sp. nov., isolated from a para-xylene-degrading enrichment culture.</title>
        <authorList>
            <person name="Tancsics A."/>
            <person name="Banerjee S."/>
        </authorList>
    </citation>
    <scope>NUCLEOTIDE SEQUENCE [LARGE SCALE GENOMIC DNA]</scope>
    <source>
        <strain evidence="4 5">D2P1</strain>
    </source>
</reference>
<accession>A0A7Y8GSW6</accession>
<feature type="domain" description="Band 7" evidence="3">
    <location>
        <begin position="76"/>
        <end position="259"/>
    </location>
</feature>
<sequence>MSFSLKQLTARLRQAFARPAPDASTAPLFDDGAPPAQPRPPLSLPRLPRHTASVVVGVLLLVAGGYTLVRHPPALTINPGQAALRTNQLTGHQQELGAGNVWVVPGLHRLRVLSLRDQNWKSAEMARHDGPAPVQSVEGLSLGVDVTVRFAVNPAQLALVASRLQVDPGAELVDPALQGVVYKTFARYTAREIFSTRRTEIQQAMEAELKPKLAAEGLILRNVQVGKIDLPPQYSERMETLLAEEMASEKMRYTLELKEKRVKESELEARAEMVQRELQAEAAGKVQVIAAKAQEEAMKHVLPFKQRQVEQRKLEAEADKQSRIRTAEGNAEARRIEADGEALARQRLAQAEAFRLEAVGKANAEQMAREGSLLSRHPLLIQKVMADKLSDKVQVIIAAPGADGGFIGSGLLGRPGKAVALASGAAADEGEEE</sequence>
<dbReference type="PANTHER" id="PTHR42911">
    <property type="entry name" value="MODULATOR OF FTSH PROTEASE HFLC"/>
    <property type="match status" value="1"/>
</dbReference>